<sequence>MDVNIDADHNDLATIRDEKDKEMFCNILLRRKYRLHNALFSSTLATLYLAEWLSFPSNGHIIASVLDSRKEFCVTEGLSEPDNLRRRVRNQPQGLINPAAIEAQ</sequence>
<dbReference type="EMBL" id="VCAZ01000128">
    <property type="protein sequence ID" value="TSV81485.1"/>
    <property type="molecule type" value="Genomic_DNA"/>
</dbReference>
<reference evidence="1 2" key="1">
    <citation type="journal article" date="2019" name="Genome Biol. Evol.">
        <title>Whole-Genome Sequencing of the Giant Devil Catfish, Bagarius yarrelli.</title>
        <authorList>
            <person name="Jiang W."/>
            <person name="Lv Y."/>
            <person name="Cheng L."/>
            <person name="Yang K."/>
            <person name="Chao B."/>
            <person name="Wang X."/>
            <person name="Li Y."/>
            <person name="Pan X."/>
            <person name="You X."/>
            <person name="Zhang Y."/>
            <person name="Yang J."/>
            <person name="Li J."/>
            <person name="Zhang X."/>
            <person name="Liu S."/>
            <person name="Sun C."/>
            <person name="Yang J."/>
            <person name="Shi Q."/>
        </authorList>
    </citation>
    <scope>NUCLEOTIDE SEQUENCE [LARGE SCALE GENOMIC DNA]</scope>
    <source>
        <strain evidence="1">JWS20170419001</strain>
        <tissue evidence="1">Muscle</tissue>
    </source>
</reference>
<keyword evidence="2" id="KW-1185">Reference proteome</keyword>
<accession>A0A556V5P6</accession>
<gene>
    <name evidence="1" type="ORF">Baya_13315</name>
</gene>
<dbReference type="AlphaFoldDB" id="A0A556V5P6"/>
<name>A0A556V5P6_BAGYA</name>
<protein>
    <submittedName>
        <fullName evidence="1">Uncharacterized protein</fullName>
    </submittedName>
</protein>
<organism evidence="1 2">
    <name type="scientific">Bagarius yarrelli</name>
    <name type="common">Goonch</name>
    <name type="synonym">Bagrus yarrelli</name>
    <dbReference type="NCBI Taxonomy" id="175774"/>
    <lineage>
        <taxon>Eukaryota</taxon>
        <taxon>Metazoa</taxon>
        <taxon>Chordata</taxon>
        <taxon>Craniata</taxon>
        <taxon>Vertebrata</taxon>
        <taxon>Euteleostomi</taxon>
        <taxon>Actinopterygii</taxon>
        <taxon>Neopterygii</taxon>
        <taxon>Teleostei</taxon>
        <taxon>Ostariophysi</taxon>
        <taxon>Siluriformes</taxon>
        <taxon>Sisoridae</taxon>
        <taxon>Sisorinae</taxon>
        <taxon>Bagarius</taxon>
    </lineage>
</organism>
<proteinExistence type="predicted"/>
<dbReference type="Proteomes" id="UP000319801">
    <property type="component" value="Unassembled WGS sequence"/>
</dbReference>
<evidence type="ECO:0000313" key="2">
    <source>
        <dbReference type="Proteomes" id="UP000319801"/>
    </source>
</evidence>
<evidence type="ECO:0000313" key="1">
    <source>
        <dbReference type="EMBL" id="TSV81485.1"/>
    </source>
</evidence>
<comment type="caution">
    <text evidence="1">The sequence shown here is derived from an EMBL/GenBank/DDBJ whole genome shotgun (WGS) entry which is preliminary data.</text>
</comment>